<organism evidence="1 2">
    <name type="scientific">Nepenthes gracilis</name>
    <name type="common">Slender pitcher plant</name>
    <dbReference type="NCBI Taxonomy" id="150966"/>
    <lineage>
        <taxon>Eukaryota</taxon>
        <taxon>Viridiplantae</taxon>
        <taxon>Streptophyta</taxon>
        <taxon>Embryophyta</taxon>
        <taxon>Tracheophyta</taxon>
        <taxon>Spermatophyta</taxon>
        <taxon>Magnoliopsida</taxon>
        <taxon>eudicotyledons</taxon>
        <taxon>Gunneridae</taxon>
        <taxon>Pentapetalae</taxon>
        <taxon>Caryophyllales</taxon>
        <taxon>Nepenthaceae</taxon>
        <taxon>Nepenthes</taxon>
    </lineage>
</organism>
<dbReference type="EMBL" id="BSYO01000030">
    <property type="protein sequence ID" value="GMH26142.1"/>
    <property type="molecule type" value="Genomic_DNA"/>
</dbReference>
<name>A0AAD3Y1Q3_NEPGR</name>
<dbReference type="AlphaFoldDB" id="A0AAD3Y1Q3"/>
<accession>A0AAD3Y1Q3</accession>
<evidence type="ECO:0000313" key="2">
    <source>
        <dbReference type="Proteomes" id="UP001279734"/>
    </source>
</evidence>
<evidence type="ECO:0000313" key="1">
    <source>
        <dbReference type="EMBL" id="GMH26142.1"/>
    </source>
</evidence>
<reference evidence="1" key="1">
    <citation type="submission" date="2023-05" db="EMBL/GenBank/DDBJ databases">
        <title>Nepenthes gracilis genome sequencing.</title>
        <authorList>
            <person name="Fukushima K."/>
        </authorList>
    </citation>
    <scope>NUCLEOTIDE SEQUENCE</scope>
    <source>
        <strain evidence="1">SING2019-196</strain>
    </source>
</reference>
<gene>
    <name evidence="1" type="ORF">Nepgr_027985</name>
</gene>
<keyword evidence="2" id="KW-1185">Reference proteome</keyword>
<dbReference type="Proteomes" id="UP001279734">
    <property type="component" value="Unassembled WGS sequence"/>
</dbReference>
<protein>
    <submittedName>
        <fullName evidence="1">Uncharacterized protein</fullName>
    </submittedName>
</protein>
<sequence length="93" mass="10255">MVCEAYGDGFRRGTDATRQGIVPLQIKAGALLFLAAAIKFLVVIGPHAHGTETLIRNYEVIPCKHTTPLQGLSAWTSTNYQWSVKMWLASLPR</sequence>
<comment type="caution">
    <text evidence="1">The sequence shown here is derived from an EMBL/GenBank/DDBJ whole genome shotgun (WGS) entry which is preliminary data.</text>
</comment>
<proteinExistence type="predicted"/>